<dbReference type="InterPro" id="IPR038770">
    <property type="entry name" value="Na+/solute_symporter_sf"/>
</dbReference>
<dbReference type="GO" id="GO:0005886">
    <property type="term" value="C:plasma membrane"/>
    <property type="evidence" value="ECO:0007669"/>
    <property type="project" value="UniProtKB-SubCell"/>
</dbReference>
<dbReference type="RefSeq" id="WP_012798437.1">
    <property type="nucleotide sequence ID" value="NC_013165.1"/>
</dbReference>
<keyword evidence="5 8" id="KW-0812">Transmembrane</keyword>
<dbReference type="Gene3D" id="1.20.1530.20">
    <property type="match status" value="1"/>
</dbReference>
<dbReference type="HOGENOM" id="CLU_056175_1_1_11"/>
<dbReference type="STRING" id="471855.Shel_13080"/>
<dbReference type="GO" id="GO:0055085">
    <property type="term" value="P:transmembrane transport"/>
    <property type="evidence" value="ECO:0007669"/>
    <property type="project" value="InterPro"/>
</dbReference>
<reference evidence="9 10" key="1">
    <citation type="journal article" date="2009" name="Stand. Genomic Sci.">
        <title>Complete genome sequence of Slackia heliotrinireducens type strain (RHS 1).</title>
        <authorList>
            <person name="Pukall R."/>
            <person name="Lapidus A."/>
            <person name="Nolan M."/>
            <person name="Copeland A."/>
            <person name="Glavina Del Rio T."/>
            <person name="Lucas S."/>
            <person name="Chen F."/>
            <person name="Tice H."/>
            <person name="Cheng J.F."/>
            <person name="Chertkov O."/>
            <person name="Bruce D."/>
            <person name="Goodwin L."/>
            <person name="Kuske C."/>
            <person name="Brettin T."/>
            <person name="Detter J.C."/>
            <person name="Han C."/>
            <person name="Pitluck S."/>
            <person name="Pati A."/>
            <person name="Mavrommatis K."/>
            <person name="Ivanova N."/>
            <person name="Ovchinnikova G."/>
            <person name="Chen A."/>
            <person name="Palaniappan K."/>
            <person name="Schneider S."/>
            <person name="Rohde M."/>
            <person name="Chain P."/>
            <person name="D'haeseleer P."/>
            <person name="Goker M."/>
            <person name="Bristow J."/>
            <person name="Eisen J.A."/>
            <person name="Markowitz V."/>
            <person name="Kyrpides N.C."/>
            <person name="Klenk H.P."/>
            <person name="Hugenholtz P."/>
        </authorList>
    </citation>
    <scope>NUCLEOTIDE SEQUENCE [LARGE SCALE GENOMIC DNA]</scope>
    <source>
        <strain evidence="10">ATCC 29202 / DSM 20476 / NCTC 11029 / RHS 1</strain>
    </source>
</reference>
<feature type="transmembrane region" description="Helical" evidence="8">
    <location>
        <begin position="70"/>
        <end position="92"/>
    </location>
</feature>
<keyword evidence="3" id="KW-0813">Transport</keyword>
<dbReference type="eggNOG" id="COG0679">
    <property type="taxonomic scope" value="Bacteria"/>
</dbReference>
<dbReference type="KEGG" id="shi:Shel_13080"/>
<feature type="transmembrane region" description="Helical" evidence="8">
    <location>
        <begin position="104"/>
        <end position="123"/>
    </location>
</feature>
<feature type="transmembrane region" description="Helical" evidence="8">
    <location>
        <begin position="297"/>
        <end position="316"/>
    </location>
</feature>
<comment type="subcellular location">
    <subcellularLocation>
        <location evidence="1">Cell membrane</location>
        <topology evidence="1">Multi-pass membrane protein</topology>
    </subcellularLocation>
</comment>
<feature type="transmembrane region" description="Helical" evidence="8">
    <location>
        <begin position="6"/>
        <end position="25"/>
    </location>
</feature>
<evidence type="ECO:0000313" key="9">
    <source>
        <dbReference type="EMBL" id="ACV22335.1"/>
    </source>
</evidence>
<feature type="transmembrane region" description="Helical" evidence="8">
    <location>
        <begin position="129"/>
        <end position="152"/>
    </location>
</feature>
<evidence type="ECO:0000256" key="6">
    <source>
        <dbReference type="ARBA" id="ARBA00022989"/>
    </source>
</evidence>
<accession>C7N600</accession>
<proteinExistence type="inferred from homology"/>
<dbReference type="PANTHER" id="PTHR36838">
    <property type="entry name" value="AUXIN EFFLUX CARRIER FAMILY PROTEIN"/>
    <property type="match status" value="1"/>
</dbReference>
<evidence type="ECO:0000256" key="5">
    <source>
        <dbReference type="ARBA" id="ARBA00022692"/>
    </source>
</evidence>
<dbReference type="PANTHER" id="PTHR36838:SF1">
    <property type="entry name" value="SLR1864 PROTEIN"/>
    <property type="match status" value="1"/>
</dbReference>
<evidence type="ECO:0000256" key="1">
    <source>
        <dbReference type="ARBA" id="ARBA00004651"/>
    </source>
</evidence>
<dbReference type="InterPro" id="IPR004776">
    <property type="entry name" value="Mem_transp_PIN-like"/>
</dbReference>
<evidence type="ECO:0000256" key="8">
    <source>
        <dbReference type="SAM" id="Phobius"/>
    </source>
</evidence>
<dbReference type="AlphaFoldDB" id="C7N600"/>
<keyword evidence="4" id="KW-1003">Cell membrane</keyword>
<keyword evidence="6 8" id="KW-1133">Transmembrane helix</keyword>
<gene>
    <name evidence="9" type="ordered locus">Shel_13080</name>
</gene>
<comment type="similarity">
    <text evidence="2">Belongs to the auxin efflux carrier (TC 2.A.69) family.</text>
</comment>
<evidence type="ECO:0000313" key="10">
    <source>
        <dbReference type="Proteomes" id="UP000002026"/>
    </source>
</evidence>
<sequence length="317" mass="33444">MSIFVSAANQMAILFVVIGLGFFARKRGMMDDGFDKKLSAVVINICMPALIVASVLTSDSLPSTNTLLQILGWSTVAYLMIIGIALIVGHLIRTDARRRGTLEYLMTFGNVGFIGFPVLHAIFGAQGVLYGAVLNIPSTIFTWSAGVMMLCARDGGDGSDSMLKAQLKQMAKALICPCMISCYVALALVLLHVTDSGFFGSTTSLIGQMTTPGAMLVIGSSLAKLPVKQMLTNVSPYIGSAVRLILVPVAVYFGLGHFISNQLLLGVITMCVAMPAASSGTMMCIDYGGDLKTMTQGTFITTVASMGTIPAVSLLLI</sequence>
<evidence type="ECO:0000256" key="7">
    <source>
        <dbReference type="ARBA" id="ARBA00023136"/>
    </source>
</evidence>
<dbReference type="Proteomes" id="UP000002026">
    <property type="component" value="Chromosome"/>
</dbReference>
<evidence type="ECO:0000256" key="3">
    <source>
        <dbReference type="ARBA" id="ARBA00022448"/>
    </source>
</evidence>
<feature type="transmembrane region" description="Helical" evidence="8">
    <location>
        <begin position="37"/>
        <end position="58"/>
    </location>
</feature>
<name>C7N600_SLAHD</name>
<evidence type="ECO:0000256" key="2">
    <source>
        <dbReference type="ARBA" id="ARBA00010145"/>
    </source>
</evidence>
<keyword evidence="7 8" id="KW-0472">Membrane</keyword>
<keyword evidence="10" id="KW-1185">Reference proteome</keyword>
<feature type="transmembrane region" description="Helical" evidence="8">
    <location>
        <begin position="265"/>
        <end position="285"/>
    </location>
</feature>
<organism evidence="9 10">
    <name type="scientific">Slackia heliotrinireducens (strain ATCC 29202 / DSM 20476 / NCTC 11029 / RHS 1)</name>
    <name type="common">Peptococcus heliotrinreducens</name>
    <dbReference type="NCBI Taxonomy" id="471855"/>
    <lineage>
        <taxon>Bacteria</taxon>
        <taxon>Bacillati</taxon>
        <taxon>Actinomycetota</taxon>
        <taxon>Coriobacteriia</taxon>
        <taxon>Eggerthellales</taxon>
        <taxon>Eggerthellaceae</taxon>
        <taxon>Slackia</taxon>
    </lineage>
</organism>
<evidence type="ECO:0000256" key="4">
    <source>
        <dbReference type="ARBA" id="ARBA00022475"/>
    </source>
</evidence>
<dbReference type="EMBL" id="CP001684">
    <property type="protein sequence ID" value="ACV22335.1"/>
    <property type="molecule type" value="Genomic_DNA"/>
</dbReference>
<dbReference type="Pfam" id="PF03547">
    <property type="entry name" value="Mem_trans"/>
    <property type="match status" value="1"/>
</dbReference>
<feature type="transmembrane region" description="Helical" evidence="8">
    <location>
        <begin position="173"/>
        <end position="193"/>
    </location>
</feature>
<feature type="transmembrane region" description="Helical" evidence="8">
    <location>
        <begin position="237"/>
        <end position="259"/>
    </location>
</feature>
<protein>
    <submittedName>
        <fullName evidence="9">Predicted permease</fullName>
    </submittedName>
</protein>